<evidence type="ECO:0000313" key="1">
    <source>
        <dbReference type="EMBL" id="KAJ7562513.1"/>
    </source>
</evidence>
<dbReference type="Proteomes" id="UP001162992">
    <property type="component" value="Chromosome 3"/>
</dbReference>
<dbReference type="EMBL" id="CM055094">
    <property type="protein sequence ID" value="KAJ7562513.1"/>
    <property type="molecule type" value="Genomic_DNA"/>
</dbReference>
<protein>
    <submittedName>
        <fullName evidence="1">Uncharacterized protein</fullName>
    </submittedName>
</protein>
<sequence>MSKKRVVARSTMTLKDFHGGSIPSDLPLPSAPGKAVDRSPYERQSSGAWMIPSPGRGHTLDRSGFHRQGSANGICSFEDKASYFPNPANIGRNYDEDERKPVDGRPRSSHSAEPYDVHDYDERRSSYVVEEKGGNSNLSTFSDRSGPTSGYENTSNNRYQLNVSQQHRTVPLSPEVISYGQPQYSQSPPSNSSGRYGYQQPPASPPQGWRSTSNQQQQAAIKLRGGSESSTSNVWTARREGEHSRGLSTETDVPRPPSPWMPQNNMVRVTEASAIEKVSSGRWQPDYTRIPSPVPVDHNVPEQIRERHVSPHSQYSRDDFNSEGYYAPRSSDVLSVQEIAGHGSDRGSVIYSESSKISLHNASLGYPVNSSRVASVGRGSGYPDVSRISLHERQGSHSDSINRSAEGSLRLDHIPANCSESDKGGFSTHRALSDSARSRNAGYLEPGSRSGQGADVGQHRDAGQVHYDEDIRQESAQRSLNRDVEVGKASKGYSRTGHGLYARNHGLTTTAYSSDIGKNRHLFEGSLVPTPLERAGKVDSSERPQRAFPSEGSRVNHYSEDSHVSSYVEGPRVRYPVDERELKKNSSKSDDYLSFGAASVHIESSERPRLKLLPRSKPVEQPVENDSNTTDKSALQEGFLRETQLGDGRHLTDLKTSQSVLTGFTQANDLKSTATSPFIETEEDTSRLVERPKLNLKPRSQPVERGAELDSKDRKSVFGGARPRELVLKERGVEDPVVVGVDELVTASNVGGKVKRGEIDHQDSPRIEKQEKWLVSGEKQGSRQADQNDLSLERQSNSRFLERQDSNRLDRHDSGRDLDQRESRWSSERLGNQADPDRPENRRDQVRHDNSRLPDKQNATRDIDKQDSWRRPLDQLTSFGLQNQSKENYSSSVEKHSAGYGVKSGSYGVASADPKRLAALARSKLASGPDGLDHHADYEDFPGKRALPLRSQESYYD</sequence>
<evidence type="ECO:0000313" key="2">
    <source>
        <dbReference type="Proteomes" id="UP001162992"/>
    </source>
</evidence>
<keyword evidence="2" id="KW-1185">Reference proteome</keyword>
<comment type="caution">
    <text evidence="1">The sequence shown here is derived from an EMBL/GenBank/DDBJ whole genome shotgun (WGS) entry which is preliminary data.</text>
</comment>
<accession>A0ACC2E7C0</accession>
<gene>
    <name evidence="1" type="ORF">O6H91_03G072200</name>
</gene>
<organism evidence="1 2">
    <name type="scientific">Diphasiastrum complanatum</name>
    <name type="common">Issler's clubmoss</name>
    <name type="synonym">Lycopodium complanatum</name>
    <dbReference type="NCBI Taxonomy" id="34168"/>
    <lineage>
        <taxon>Eukaryota</taxon>
        <taxon>Viridiplantae</taxon>
        <taxon>Streptophyta</taxon>
        <taxon>Embryophyta</taxon>
        <taxon>Tracheophyta</taxon>
        <taxon>Lycopodiopsida</taxon>
        <taxon>Lycopodiales</taxon>
        <taxon>Lycopodiaceae</taxon>
        <taxon>Lycopodioideae</taxon>
        <taxon>Diphasiastrum</taxon>
    </lineage>
</organism>
<proteinExistence type="predicted"/>
<reference evidence="2" key="1">
    <citation type="journal article" date="2024" name="Proc. Natl. Acad. Sci. U.S.A.">
        <title>Extraordinary preservation of gene collinearity over three hundred million years revealed in homosporous lycophytes.</title>
        <authorList>
            <person name="Li C."/>
            <person name="Wickell D."/>
            <person name="Kuo L.Y."/>
            <person name="Chen X."/>
            <person name="Nie B."/>
            <person name="Liao X."/>
            <person name="Peng D."/>
            <person name="Ji J."/>
            <person name="Jenkins J."/>
            <person name="Williams M."/>
            <person name="Shu S."/>
            <person name="Plott C."/>
            <person name="Barry K."/>
            <person name="Rajasekar S."/>
            <person name="Grimwood J."/>
            <person name="Han X."/>
            <person name="Sun S."/>
            <person name="Hou Z."/>
            <person name="He W."/>
            <person name="Dai G."/>
            <person name="Sun C."/>
            <person name="Schmutz J."/>
            <person name="Leebens-Mack J.H."/>
            <person name="Li F.W."/>
            <person name="Wang L."/>
        </authorList>
    </citation>
    <scope>NUCLEOTIDE SEQUENCE [LARGE SCALE GENOMIC DNA]</scope>
    <source>
        <strain evidence="2">cv. PW_Plant_1</strain>
    </source>
</reference>
<name>A0ACC2E7C0_DIPCM</name>